<keyword evidence="4" id="KW-1185">Reference proteome</keyword>
<dbReference type="EMBL" id="CAHIKZ030001213">
    <property type="protein sequence ID" value="CAE1256524.1"/>
    <property type="molecule type" value="Genomic_DNA"/>
</dbReference>
<dbReference type="SUPFAM" id="SSF53474">
    <property type="entry name" value="alpha/beta-Hydrolases"/>
    <property type="match status" value="1"/>
</dbReference>
<dbReference type="GO" id="GO:0004622">
    <property type="term" value="F:phosphatidylcholine lysophospholipase activity"/>
    <property type="evidence" value="ECO:0007669"/>
    <property type="project" value="TreeGrafter"/>
</dbReference>
<name>A0A812C9J8_ACAPH</name>
<keyword evidence="1" id="KW-1133">Transmembrane helix</keyword>
<dbReference type="EC" id="3.1.1.23" evidence="3"/>
<sequence length="374" mass="42854">MSRSPDKLFTKNHKSQDFYIVAEQPSEKKPKNRKKPKRRCGRICQVFCWCSASVACFYTLIPFLFWYFPEMCTFMIFSNRFRWPPLGNLNKPSDYGLNHTRNLYLNPRRNIQIGVWHVLPRVLADSNTFLSDLEYDQSLNEQKLPVVLYMHGNTGTRAGWHRLQIYQVFSSMNYHTITFDYRGYAESTGVPSEDGVVEDGQYLFNWIKQRVKKDTPIILWGHSLGTGVATKLAKNLCDEGSPPAALILEAPFTNIVNATYHHPFLIPFKFFKTLKVKLTNFVQRSGVEFASDESISSVTSPILILHAEDDLLIPIELGKKLYDIGVETRPKESGPIKFVAFKAVHGYGHKHIHKAPELAEIVSSFMQTCMESGF</sequence>
<dbReference type="GO" id="GO:0052651">
    <property type="term" value="P:monoacylglycerol catabolic process"/>
    <property type="evidence" value="ECO:0007669"/>
    <property type="project" value="TreeGrafter"/>
</dbReference>
<evidence type="ECO:0000256" key="1">
    <source>
        <dbReference type="SAM" id="Phobius"/>
    </source>
</evidence>
<feature type="domain" description="AB hydrolase-1" evidence="2">
    <location>
        <begin position="145"/>
        <end position="235"/>
    </location>
</feature>
<keyword evidence="3" id="KW-0378">Hydrolase</keyword>
<dbReference type="InterPro" id="IPR029058">
    <property type="entry name" value="AB_hydrolase_fold"/>
</dbReference>
<dbReference type="PANTHER" id="PTHR12277">
    <property type="entry name" value="ALPHA/BETA HYDROLASE DOMAIN-CONTAINING PROTEIN"/>
    <property type="match status" value="1"/>
</dbReference>
<dbReference type="Pfam" id="PF00561">
    <property type="entry name" value="Abhydrolase_1"/>
    <property type="match status" value="1"/>
</dbReference>
<evidence type="ECO:0000313" key="3">
    <source>
        <dbReference type="EMBL" id="CAE1256524.1"/>
    </source>
</evidence>
<keyword evidence="1" id="KW-0472">Membrane</keyword>
<dbReference type="OrthoDB" id="10249433at2759"/>
<dbReference type="GO" id="GO:0005789">
    <property type="term" value="C:endoplasmic reticulum membrane"/>
    <property type="evidence" value="ECO:0007669"/>
    <property type="project" value="TreeGrafter"/>
</dbReference>
<evidence type="ECO:0000259" key="2">
    <source>
        <dbReference type="Pfam" id="PF00561"/>
    </source>
</evidence>
<organism evidence="3 4">
    <name type="scientific">Acanthosepion pharaonis</name>
    <name type="common">Pharaoh cuttlefish</name>
    <name type="synonym">Sepia pharaonis</name>
    <dbReference type="NCBI Taxonomy" id="158019"/>
    <lineage>
        <taxon>Eukaryota</taxon>
        <taxon>Metazoa</taxon>
        <taxon>Spiralia</taxon>
        <taxon>Lophotrochozoa</taxon>
        <taxon>Mollusca</taxon>
        <taxon>Cephalopoda</taxon>
        <taxon>Coleoidea</taxon>
        <taxon>Decapodiformes</taxon>
        <taxon>Sepiida</taxon>
        <taxon>Sepiina</taxon>
        <taxon>Sepiidae</taxon>
        <taxon>Acanthosepion</taxon>
    </lineage>
</organism>
<reference evidence="3" key="1">
    <citation type="submission" date="2021-01" db="EMBL/GenBank/DDBJ databases">
        <authorList>
            <person name="Li R."/>
            <person name="Bekaert M."/>
        </authorList>
    </citation>
    <scope>NUCLEOTIDE SEQUENCE</scope>
    <source>
        <strain evidence="3">Farmed</strain>
    </source>
</reference>
<comment type="caution">
    <text evidence="3">The sequence shown here is derived from an EMBL/GenBank/DDBJ whole genome shotgun (WGS) entry which is preliminary data.</text>
</comment>
<dbReference type="GO" id="GO:0047372">
    <property type="term" value="F:monoacylglycerol lipase activity"/>
    <property type="evidence" value="ECO:0007669"/>
    <property type="project" value="UniProtKB-EC"/>
</dbReference>
<dbReference type="Proteomes" id="UP000597762">
    <property type="component" value="Unassembled WGS sequence"/>
</dbReference>
<dbReference type="Gene3D" id="3.40.50.1820">
    <property type="entry name" value="alpha/beta hydrolase"/>
    <property type="match status" value="1"/>
</dbReference>
<dbReference type="GO" id="GO:0006660">
    <property type="term" value="P:phosphatidylserine catabolic process"/>
    <property type="evidence" value="ECO:0007669"/>
    <property type="project" value="TreeGrafter"/>
</dbReference>
<dbReference type="PANTHER" id="PTHR12277:SF194">
    <property type="entry name" value="FI04476P"/>
    <property type="match status" value="1"/>
</dbReference>
<dbReference type="InterPro" id="IPR000073">
    <property type="entry name" value="AB_hydrolase_1"/>
</dbReference>
<dbReference type="AlphaFoldDB" id="A0A812C9J8"/>
<accession>A0A812C9J8</accession>
<gene>
    <name evidence="3" type="ORF">SPHA_30205</name>
</gene>
<feature type="transmembrane region" description="Helical" evidence="1">
    <location>
        <begin position="43"/>
        <end position="68"/>
    </location>
</feature>
<protein>
    <submittedName>
        <fullName evidence="3">ABHD12</fullName>
        <ecNumber evidence="3">3.1.1.23</ecNumber>
    </submittedName>
</protein>
<keyword evidence="1" id="KW-0812">Transmembrane</keyword>
<evidence type="ECO:0000313" key="4">
    <source>
        <dbReference type="Proteomes" id="UP000597762"/>
    </source>
</evidence>
<proteinExistence type="predicted"/>